<reference evidence="13" key="1">
    <citation type="journal article" date="2014" name="Genome Announc.">
        <title>Draft genome sequence of Rhodosporidium toruloides CECT1137, an oleaginous yeast of biotechnological interest.</title>
        <authorList>
            <person name="Morin N."/>
            <person name="Calcas X."/>
            <person name="Devillers H."/>
            <person name="Durrens P."/>
            <person name="Sherman D.J."/>
            <person name="Nicaud J.-M."/>
            <person name="Neuveglise C."/>
        </authorList>
    </citation>
    <scope>NUCLEOTIDE SEQUENCE</scope>
    <source>
        <strain evidence="13">CECT1137</strain>
    </source>
</reference>
<comment type="similarity">
    <text evidence="2 10">Belongs to the mitochondrial carrier (TC 2.A.29) family.</text>
</comment>
<dbReference type="InterPro" id="IPR050567">
    <property type="entry name" value="Mitochondrial_Carrier"/>
</dbReference>
<dbReference type="AlphaFoldDB" id="A0A061BMZ5"/>
<evidence type="ECO:0000256" key="12">
    <source>
        <dbReference type="SAM" id="Phobius"/>
    </source>
</evidence>
<dbReference type="EMBL" id="LK052961">
    <property type="protein sequence ID" value="CDR49364.1"/>
    <property type="molecule type" value="Genomic_DNA"/>
</dbReference>
<evidence type="ECO:0000256" key="6">
    <source>
        <dbReference type="ARBA" id="ARBA00022989"/>
    </source>
</evidence>
<comment type="subcellular location">
    <subcellularLocation>
        <location evidence="1">Mitochondrion membrane</location>
        <topology evidence="1">Multi-pass membrane protein</topology>
    </subcellularLocation>
</comment>
<feature type="region of interest" description="Disordered" evidence="11">
    <location>
        <begin position="306"/>
        <end position="356"/>
    </location>
</feature>
<dbReference type="Gene3D" id="1.50.40.10">
    <property type="entry name" value="Mitochondrial carrier domain"/>
    <property type="match status" value="3"/>
</dbReference>
<evidence type="ECO:0000256" key="2">
    <source>
        <dbReference type="ARBA" id="ARBA00006375"/>
    </source>
</evidence>
<dbReference type="GO" id="GO:1902603">
    <property type="term" value="P:carnitine transmembrane transport"/>
    <property type="evidence" value="ECO:0007669"/>
    <property type="project" value="TreeGrafter"/>
</dbReference>
<dbReference type="PROSITE" id="PS50920">
    <property type="entry name" value="SOLCAR"/>
    <property type="match status" value="1"/>
</dbReference>
<dbReference type="GO" id="GO:0015227">
    <property type="term" value="F:O-acyl-L-carnitine transmembrane transporter activity"/>
    <property type="evidence" value="ECO:0007669"/>
    <property type="project" value="TreeGrafter"/>
</dbReference>
<feature type="compositionally biased region" description="Low complexity" evidence="11">
    <location>
        <begin position="123"/>
        <end position="155"/>
    </location>
</feature>
<name>A0A061BMZ5_RHOTO</name>
<feature type="transmembrane region" description="Helical" evidence="12">
    <location>
        <begin position="268"/>
        <end position="293"/>
    </location>
</feature>
<evidence type="ECO:0000256" key="4">
    <source>
        <dbReference type="ARBA" id="ARBA00022692"/>
    </source>
</evidence>
<protein>
    <submittedName>
        <fullName evidence="13">RHTO0S26e00254g1_1</fullName>
    </submittedName>
</protein>
<feature type="transmembrane region" description="Helical" evidence="12">
    <location>
        <begin position="172"/>
        <end position="196"/>
    </location>
</feature>
<feature type="region of interest" description="Disordered" evidence="11">
    <location>
        <begin position="62"/>
        <end position="155"/>
    </location>
</feature>
<dbReference type="Pfam" id="PF00153">
    <property type="entry name" value="Mito_carr"/>
    <property type="match status" value="3"/>
</dbReference>
<dbReference type="InterPro" id="IPR023395">
    <property type="entry name" value="MCP_dom_sf"/>
</dbReference>
<evidence type="ECO:0000256" key="1">
    <source>
        <dbReference type="ARBA" id="ARBA00004225"/>
    </source>
</evidence>
<dbReference type="SUPFAM" id="SSF103506">
    <property type="entry name" value="Mitochondrial carrier"/>
    <property type="match status" value="1"/>
</dbReference>
<keyword evidence="3 10" id="KW-0813">Transport</keyword>
<dbReference type="GO" id="GO:0006839">
    <property type="term" value="P:mitochondrial transport"/>
    <property type="evidence" value="ECO:0007669"/>
    <property type="project" value="TreeGrafter"/>
</dbReference>
<dbReference type="OrthoDB" id="193856at2759"/>
<keyword evidence="8 9" id="KW-0472">Membrane</keyword>
<sequence>MESTELAAGAAGAAVDSDDGRGRRPKDDKWDTTADLIAGWMGGAVGVLAGNPFEVLKVRLQTHPSSHGSPPAPKPASTSSPRVGKSSIPPLPSPSFPFPPPPTPLGATGAAPPLPAVASPIKHTSSTLMTPSPTPSALSSSPAHTSNPSASSSGSHAKVGLISLYRSEGIRFFFAGTAGPILGLAFIDSAFFGLYGRMMQALRQDRQDPNALSRVFASGATAGALCALLETPIEVVKTRAQVESVPGKKLGSFRIASQIARKEGLRGFYIGGLMTAVHDGISSGIFFWGYFVFRRMLRGEDPFHAASATAHPPPASTLESFAASTASSSPSPSPSPAPASQPQSQPDTPAPIPSSSPLTLSKTEILRILFAGGCAGALSALIPYPFDIVKTRLQTANFESRARSSPVNIGRGGAGFEGRFTSNATPFHTRVGAKQAAEAVEGIASAGASGAGSGRMTVPSVFRGIHADGVASYRYRYPSTMVYQLLSTWVFPQRGAGAPGKEKTALDPRAEKWALRVLGFKGFARGLRPTVVSSFVGSAATITTVEIALHFLGVSNGGGGVG</sequence>
<feature type="compositionally biased region" description="Pro residues" evidence="11">
    <location>
        <begin position="89"/>
        <end position="104"/>
    </location>
</feature>
<dbReference type="PANTHER" id="PTHR45624">
    <property type="entry name" value="MITOCHONDRIAL BASIC AMINO ACIDS TRANSPORTER-RELATED"/>
    <property type="match status" value="1"/>
</dbReference>
<keyword evidence="4 9" id="KW-0812">Transmembrane</keyword>
<keyword evidence="6 12" id="KW-1133">Transmembrane helix</keyword>
<dbReference type="GO" id="GO:0031966">
    <property type="term" value="C:mitochondrial membrane"/>
    <property type="evidence" value="ECO:0007669"/>
    <property type="project" value="UniProtKB-SubCell"/>
</dbReference>
<evidence type="ECO:0000256" key="8">
    <source>
        <dbReference type="ARBA" id="ARBA00023136"/>
    </source>
</evidence>
<dbReference type="PANTHER" id="PTHR45624:SF4">
    <property type="entry name" value="CONGESTED-LIKE TRACHEA PROTEIN-RELATED"/>
    <property type="match status" value="1"/>
</dbReference>
<keyword evidence="7" id="KW-0496">Mitochondrion</keyword>
<evidence type="ECO:0000256" key="5">
    <source>
        <dbReference type="ARBA" id="ARBA00022737"/>
    </source>
</evidence>
<accession>A0A061BMZ5</accession>
<evidence type="ECO:0000313" key="13">
    <source>
        <dbReference type="EMBL" id="CDR49364.1"/>
    </source>
</evidence>
<gene>
    <name evidence="13" type="ORF">RHTO0S_26e00254g</name>
</gene>
<evidence type="ECO:0000256" key="11">
    <source>
        <dbReference type="SAM" id="MobiDB-lite"/>
    </source>
</evidence>
<evidence type="ECO:0000256" key="10">
    <source>
        <dbReference type="RuleBase" id="RU000488"/>
    </source>
</evidence>
<evidence type="ECO:0000256" key="9">
    <source>
        <dbReference type="PROSITE-ProRule" id="PRU00282"/>
    </source>
</evidence>
<evidence type="ECO:0000256" key="7">
    <source>
        <dbReference type="ARBA" id="ARBA00023128"/>
    </source>
</evidence>
<feature type="region of interest" description="Disordered" evidence="11">
    <location>
        <begin position="1"/>
        <end position="29"/>
    </location>
</feature>
<keyword evidence="5" id="KW-0677">Repeat</keyword>
<proteinExistence type="inferred from homology"/>
<organism evidence="13">
    <name type="scientific">Rhodotorula toruloides</name>
    <name type="common">Yeast</name>
    <name type="synonym">Rhodosporidium toruloides</name>
    <dbReference type="NCBI Taxonomy" id="5286"/>
    <lineage>
        <taxon>Eukaryota</taxon>
        <taxon>Fungi</taxon>
        <taxon>Dikarya</taxon>
        <taxon>Basidiomycota</taxon>
        <taxon>Pucciniomycotina</taxon>
        <taxon>Microbotryomycetes</taxon>
        <taxon>Sporidiobolales</taxon>
        <taxon>Sporidiobolaceae</taxon>
        <taxon>Rhodotorula</taxon>
    </lineage>
</organism>
<feature type="compositionally biased region" description="Basic and acidic residues" evidence="11">
    <location>
        <begin position="18"/>
        <end position="29"/>
    </location>
</feature>
<feature type="repeat" description="Solcar" evidence="9">
    <location>
        <begin position="210"/>
        <end position="296"/>
    </location>
</feature>
<dbReference type="InterPro" id="IPR018108">
    <property type="entry name" value="MCP_transmembrane"/>
</dbReference>
<evidence type="ECO:0000256" key="3">
    <source>
        <dbReference type="ARBA" id="ARBA00022448"/>
    </source>
</evidence>